<name>A0ABV3Q2C6_9BACL</name>
<sequence>MNKQLEKVFHEFEQSAFWNFLGLELNELKEGFAKITLPIQPSFINVKKSVHGGIYTSVLDTTMGIAARSLGFDEVVTLQMNVQFLQSIDNGVMYSEASVLNRTRSTALMEGKLCDQEDNLIAHCTGTFKISKVDKP</sequence>
<proteinExistence type="predicted"/>
<dbReference type="Pfam" id="PF03061">
    <property type="entry name" value="4HBT"/>
    <property type="match status" value="1"/>
</dbReference>
<dbReference type="InterPro" id="IPR003736">
    <property type="entry name" value="PAAI_dom"/>
</dbReference>
<dbReference type="Gene3D" id="3.10.129.10">
    <property type="entry name" value="Hotdog Thioesterase"/>
    <property type="match status" value="1"/>
</dbReference>
<dbReference type="Proteomes" id="UP001556040">
    <property type="component" value="Unassembled WGS sequence"/>
</dbReference>
<keyword evidence="1 3" id="KW-0378">Hydrolase</keyword>
<organism evidence="3 4">
    <name type="scientific">Jeotgalibacillus marinus</name>
    <dbReference type="NCBI Taxonomy" id="86667"/>
    <lineage>
        <taxon>Bacteria</taxon>
        <taxon>Bacillati</taxon>
        <taxon>Bacillota</taxon>
        <taxon>Bacilli</taxon>
        <taxon>Bacillales</taxon>
        <taxon>Caryophanaceae</taxon>
        <taxon>Jeotgalibacillus</taxon>
    </lineage>
</organism>
<comment type="caution">
    <text evidence="3">The sequence shown here is derived from an EMBL/GenBank/DDBJ whole genome shotgun (WGS) entry which is preliminary data.</text>
</comment>
<keyword evidence="4" id="KW-1185">Reference proteome</keyword>
<reference evidence="3 4" key="1">
    <citation type="journal article" date="1979" name="Int. J. Syst. Evol. Microbiol.">
        <title>Bacillus globisporus subsp. marinus subsp. nov.</title>
        <authorList>
            <person name="Liu H."/>
        </authorList>
    </citation>
    <scope>NUCLEOTIDE SEQUENCE [LARGE SCALE GENOMIC DNA]</scope>
    <source>
        <strain evidence="3 4">DSM 1297</strain>
    </source>
</reference>
<gene>
    <name evidence="3" type="ORF">AB1471_06755</name>
</gene>
<protein>
    <submittedName>
        <fullName evidence="3">PaaI family thioesterase</fullName>
        <ecNumber evidence="3">3.1.2.-</ecNumber>
    </submittedName>
</protein>
<dbReference type="RefSeq" id="WP_367778972.1">
    <property type="nucleotide sequence ID" value="NZ_JBFMIA010000003.1"/>
</dbReference>
<dbReference type="PANTHER" id="PTHR42856">
    <property type="entry name" value="ACYL-COENZYME A THIOESTERASE PAAI"/>
    <property type="match status" value="1"/>
</dbReference>
<evidence type="ECO:0000313" key="3">
    <source>
        <dbReference type="EMBL" id="MEW9501502.1"/>
    </source>
</evidence>
<dbReference type="InterPro" id="IPR029069">
    <property type="entry name" value="HotDog_dom_sf"/>
</dbReference>
<evidence type="ECO:0000259" key="2">
    <source>
        <dbReference type="Pfam" id="PF03061"/>
    </source>
</evidence>
<dbReference type="EMBL" id="JBFMIA010000003">
    <property type="protein sequence ID" value="MEW9501502.1"/>
    <property type="molecule type" value="Genomic_DNA"/>
</dbReference>
<dbReference type="CDD" id="cd03443">
    <property type="entry name" value="PaaI_thioesterase"/>
    <property type="match status" value="1"/>
</dbReference>
<dbReference type="EC" id="3.1.2.-" evidence="3"/>
<feature type="domain" description="Thioesterase" evidence="2">
    <location>
        <begin position="49"/>
        <end position="121"/>
    </location>
</feature>
<dbReference type="InterPro" id="IPR006683">
    <property type="entry name" value="Thioestr_dom"/>
</dbReference>
<accession>A0ABV3Q2C6</accession>
<evidence type="ECO:0000313" key="4">
    <source>
        <dbReference type="Proteomes" id="UP001556040"/>
    </source>
</evidence>
<dbReference type="PANTHER" id="PTHR42856:SF1">
    <property type="entry name" value="ACYL-COENZYME A THIOESTERASE PAAI"/>
    <property type="match status" value="1"/>
</dbReference>
<dbReference type="NCBIfam" id="TIGR00369">
    <property type="entry name" value="unchar_dom_1"/>
    <property type="match status" value="1"/>
</dbReference>
<evidence type="ECO:0000256" key="1">
    <source>
        <dbReference type="ARBA" id="ARBA00022801"/>
    </source>
</evidence>
<dbReference type="GO" id="GO:0016787">
    <property type="term" value="F:hydrolase activity"/>
    <property type="evidence" value="ECO:0007669"/>
    <property type="project" value="UniProtKB-KW"/>
</dbReference>
<dbReference type="SUPFAM" id="SSF54637">
    <property type="entry name" value="Thioesterase/thiol ester dehydrase-isomerase"/>
    <property type="match status" value="1"/>
</dbReference>
<dbReference type="InterPro" id="IPR052723">
    <property type="entry name" value="Acyl-CoA_thioesterase_PaaI"/>
</dbReference>